<dbReference type="PANTHER" id="PTHR24056:SF397">
    <property type="entry name" value="OS11G0242500 PROTEIN"/>
    <property type="match status" value="1"/>
</dbReference>
<evidence type="ECO:0000313" key="4">
    <source>
        <dbReference type="EMBL" id="KAK1368546.1"/>
    </source>
</evidence>
<dbReference type="Proteomes" id="UP001237642">
    <property type="component" value="Unassembled WGS sequence"/>
</dbReference>
<organism evidence="4 5">
    <name type="scientific">Heracleum sosnowskyi</name>
    <dbReference type="NCBI Taxonomy" id="360622"/>
    <lineage>
        <taxon>Eukaryota</taxon>
        <taxon>Viridiplantae</taxon>
        <taxon>Streptophyta</taxon>
        <taxon>Embryophyta</taxon>
        <taxon>Tracheophyta</taxon>
        <taxon>Spermatophyta</taxon>
        <taxon>Magnoliopsida</taxon>
        <taxon>eudicotyledons</taxon>
        <taxon>Gunneridae</taxon>
        <taxon>Pentapetalae</taxon>
        <taxon>asterids</taxon>
        <taxon>campanulids</taxon>
        <taxon>Apiales</taxon>
        <taxon>Apiaceae</taxon>
        <taxon>Apioideae</taxon>
        <taxon>apioid superclade</taxon>
        <taxon>Tordylieae</taxon>
        <taxon>Tordyliinae</taxon>
        <taxon>Heracleum</taxon>
    </lineage>
</organism>
<dbReference type="InterPro" id="IPR011009">
    <property type="entry name" value="Kinase-like_dom_sf"/>
</dbReference>
<accession>A0AAD8HKY5</accession>
<dbReference type="PANTHER" id="PTHR24056">
    <property type="entry name" value="CELL DIVISION PROTEIN KINASE"/>
    <property type="match status" value="1"/>
</dbReference>
<proteinExistence type="predicted"/>
<dbReference type="GO" id="GO:0032968">
    <property type="term" value="P:positive regulation of transcription elongation by RNA polymerase II"/>
    <property type="evidence" value="ECO:0007669"/>
    <property type="project" value="TreeGrafter"/>
</dbReference>
<dbReference type="SUPFAM" id="SSF56112">
    <property type="entry name" value="Protein kinase-like (PK-like)"/>
    <property type="match status" value="1"/>
</dbReference>
<dbReference type="AlphaFoldDB" id="A0AAD8HKY5"/>
<dbReference type="GO" id="GO:0000307">
    <property type="term" value="C:cyclin-dependent protein kinase holoenzyme complex"/>
    <property type="evidence" value="ECO:0007669"/>
    <property type="project" value="TreeGrafter"/>
</dbReference>
<keyword evidence="2" id="KW-0067">ATP-binding</keyword>
<dbReference type="GO" id="GO:0005524">
    <property type="term" value="F:ATP binding"/>
    <property type="evidence" value="ECO:0007669"/>
    <property type="project" value="UniProtKB-KW"/>
</dbReference>
<keyword evidence="1" id="KW-0547">Nucleotide-binding</keyword>
<reference evidence="4" key="1">
    <citation type="submission" date="2023-02" db="EMBL/GenBank/DDBJ databases">
        <title>Genome of toxic invasive species Heracleum sosnowskyi carries increased number of genes despite the absence of recent whole-genome duplications.</title>
        <authorList>
            <person name="Schelkunov M."/>
            <person name="Shtratnikova V."/>
            <person name="Makarenko M."/>
            <person name="Klepikova A."/>
            <person name="Omelchenko D."/>
            <person name="Novikova G."/>
            <person name="Obukhova E."/>
            <person name="Bogdanov V."/>
            <person name="Penin A."/>
            <person name="Logacheva M."/>
        </authorList>
    </citation>
    <scope>NUCLEOTIDE SEQUENCE</scope>
    <source>
        <strain evidence="4">Hsosn_3</strain>
        <tissue evidence="4">Leaf</tissue>
    </source>
</reference>
<dbReference type="EMBL" id="JAUIZM010000008">
    <property type="protein sequence ID" value="KAK1368546.1"/>
    <property type="molecule type" value="Genomic_DNA"/>
</dbReference>
<reference evidence="4" key="2">
    <citation type="submission" date="2023-05" db="EMBL/GenBank/DDBJ databases">
        <authorList>
            <person name="Schelkunov M.I."/>
        </authorList>
    </citation>
    <scope>NUCLEOTIDE SEQUENCE</scope>
    <source>
        <strain evidence="4">Hsosn_3</strain>
        <tissue evidence="4">Leaf</tissue>
    </source>
</reference>
<feature type="region of interest" description="Disordered" evidence="3">
    <location>
        <begin position="350"/>
        <end position="389"/>
    </location>
</feature>
<comment type="caution">
    <text evidence="4">The sequence shown here is derived from an EMBL/GenBank/DDBJ whole genome shotgun (WGS) entry which is preliminary data.</text>
</comment>
<evidence type="ECO:0000256" key="2">
    <source>
        <dbReference type="ARBA" id="ARBA00022840"/>
    </source>
</evidence>
<evidence type="ECO:0000256" key="1">
    <source>
        <dbReference type="ARBA" id="ARBA00022741"/>
    </source>
</evidence>
<gene>
    <name evidence="4" type="ORF">POM88_034638</name>
</gene>
<dbReference type="InterPro" id="IPR050108">
    <property type="entry name" value="CDK"/>
</dbReference>
<evidence type="ECO:0000256" key="3">
    <source>
        <dbReference type="SAM" id="MobiDB-lite"/>
    </source>
</evidence>
<protein>
    <submittedName>
        <fullName evidence="4">Uncharacterized protein</fullName>
    </submittedName>
</protein>
<evidence type="ECO:0000313" key="5">
    <source>
        <dbReference type="Proteomes" id="UP001237642"/>
    </source>
</evidence>
<sequence length="491" mass="54906">MLEQDSKRGIMKGGERKIGFREMSNKGNAVGLVQNEVEFRSSGDGTRVERRLGGELRNERWVNNRNGGVREMEFTRSGDDSKVERKFGGESRNGRWVNNQNGGVREMEFTRRGDDTKVERKFGGESRNGRWVNNQNGGVREMEFTRRGDDTKVERKFGGESRNWRWVDNQNGGGNNYAQSAQENVRRGRVGKRGYEDSGETDRAAFRSLEEFNDIDDKPRVSRVDMEERIQKLAKSSCSSPVPAALKSTLLDLWSAGCILAELLAGKPIMSGRTEVEQLHKIFKLCGSPSEEYWKKSKLPHATIFRPQQSYKRCIADTFKDFPASSLPRIIRESVKKYIVLASKQDATTGENNAIPKKKKSNTNAPKPRPKKKKSNTNSPKPTDVINAHVPPVVTDGHVTQPQPSVNAGESQAVQQVLQNDPNDPMAYLLQLINNLMGEAWDYLHVTHIPETANAAALALANHCQAGEGGIDQFNHAPSAVRGIVEEEMRG</sequence>
<dbReference type="Gene3D" id="1.10.510.10">
    <property type="entry name" value="Transferase(Phosphotransferase) domain 1"/>
    <property type="match status" value="1"/>
</dbReference>
<name>A0AAD8HKY5_9APIA</name>
<dbReference type="GO" id="GO:0005634">
    <property type="term" value="C:nucleus"/>
    <property type="evidence" value="ECO:0007669"/>
    <property type="project" value="TreeGrafter"/>
</dbReference>
<dbReference type="GO" id="GO:0008353">
    <property type="term" value="F:RNA polymerase II CTD heptapeptide repeat kinase activity"/>
    <property type="evidence" value="ECO:0007669"/>
    <property type="project" value="TreeGrafter"/>
</dbReference>
<keyword evidence="5" id="KW-1185">Reference proteome</keyword>